<dbReference type="Proteomes" id="UP000199025">
    <property type="component" value="Unassembled WGS sequence"/>
</dbReference>
<dbReference type="EMBL" id="FORP01000015">
    <property type="protein sequence ID" value="SFK19327.1"/>
    <property type="molecule type" value="Genomic_DNA"/>
</dbReference>
<dbReference type="AlphaFoldDB" id="A0A1I3XI91"/>
<dbReference type="Pfam" id="PF14417">
    <property type="entry name" value="MEDS"/>
    <property type="match status" value="1"/>
</dbReference>
<dbReference type="InterPro" id="IPR025847">
    <property type="entry name" value="MEDS_domain"/>
</dbReference>
<dbReference type="STRING" id="115433.SAMN05421835_115123"/>
<name>A0A1I3XI91_9PSEU</name>
<protein>
    <submittedName>
        <fullName evidence="2">Anti-anti-sigma regulatory factor (Antagonist of anti-sigma factor)</fullName>
    </submittedName>
</protein>
<proteinExistence type="predicted"/>
<dbReference type="OrthoDB" id="5179750at2"/>
<feature type="domain" description="MEDS" evidence="1">
    <location>
        <begin position="17"/>
        <end position="162"/>
    </location>
</feature>
<keyword evidence="3" id="KW-1185">Reference proteome</keyword>
<evidence type="ECO:0000313" key="2">
    <source>
        <dbReference type="EMBL" id="SFK19327.1"/>
    </source>
</evidence>
<gene>
    <name evidence="2" type="ORF">SAMN05421835_115123</name>
</gene>
<sequence length="267" mass="29139">MRRVGAVTSARGLAAHDHVCWSYSDRAGFRSVVREFLADGLAAGQRVQYVTTEHDDFTRGLEGVQVSLVHESYDAARVLDPAVQVRGYAAAADAALRDGYTGFRVAADVTELVRTPEGFAAFARYEHLVDRMISARPFTGLCGYDRGAVPDDVLTQLAALHPLSNSEPPFRLYASGSDGVALAGELDLTGRALLPLALTHADLRPERRCLYVEARAVEFVDHRALVALAEHARERGFAEVVLRSRSRCPARLVELLGLEGIRVEVAR</sequence>
<evidence type="ECO:0000259" key="1">
    <source>
        <dbReference type="Pfam" id="PF14417"/>
    </source>
</evidence>
<organism evidence="2 3">
    <name type="scientific">Amycolatopsis sacchari</name>
    <dbReference type="NCBI Taxonomy" id="115433"/>
    <lineage>
        <taxon>Bacteria</taxon>
        <taxon>Bacillati</taxon>
        <taxon>Actinomycetota</taxon>
        <taxon>Actinomycetes</taxon>
        <taxon>Pseudonocardiales</taxon>
        <taxon>Pseudonocardiaceae</taxon>
        <taxon>Amycolatopsis</taxon>
    </lineage>
</organism>
<accession>A0A1I3XI91</accession>
<reference evidence="2 3" key="1">
    <citation type="submission" date="2016-10" db="EMBL/GenBank/DDBJ databases">
        <authorList>
            <person name="de Groot N.N."/>
        </authorList>
    </citation>
    <scope>NUCLEOTIDE SEQUENCE [LARGE SCALE GENOMIC DNA]</scope>
    <source>
        <strain evidence="2 3">DSM 44468</strain>
    </source>
</reference>
<dbReference type="RefSeq" id="WP_091511474.1">
    <property type="nucleotide sequence ID" value="NZ_FORP01000015.1"/>
</dbReference>
<evidence type="ECO:0000313" key="3">
    <source>
        <dbReference type="Proteomes" id="UP000199025"/>
    </source>
</evidence>